<reference evidence="2 3" key="1">
    <citation type="submission" date="2024-02" db="EMBL/GenBank/DDBJ databases">
        <title>Roseibium algae sp. nov., isolated from marine alga (Grateloupia sp.), showing potential in myo-inositol conversion.</title>
        <authorList>
            <person name="Wang Y."/>
        </authorList>
    </citation>
    <scope>NUCLEOTIDE SEQUENCE [LARGE SCALE GENOMIC DNA]</scope>
    <source>
        <strain evidence="2 3">H3510</strain>
    </source>
</reference>
<feature type="compositionally biased region" description="Basic and acidic residues" evidence="1">
    <location>
        <begin position="1"/>
        <end position="19"/>
    </location>
</feature>
<comment type="caution">
    <text evidence="2">The sequence shown here is derived from an EMBL/GenBank/DDBJ whole genome shotgun (WGS) entry which is preliminary data.</text>
</comment>
<organism evidence="2 3">
    <name type="scientific">Roseibium algae</name>
    <dbReference type="NCBI Taxonomy" id="3123038"/>
    <lineage>
        <taxon>Bacteria</taxon>
        <taxon>Pseudomonadati</taxon>
        <taxon>Pseudomonadota</taxon>
        <taxon>Alphaproteobacteria</taxon>
        <taxon>Hyphomicrobiales</taxon>
        <taxon>Stappiaceae</taxon>
        <taxon>Roseibium</taxon>
    </lineage>
</organism>
<protein>
    <submittedName>
        <fullName evidence="2">Uncharacterized protein</fullName>
    </submittedName>
</protein>
<evidence type="ECO:0000313" key="2">
    <source>
        <dbReference type="EMBL" id="MEJ8472803.1"/>
    </source>
</evidence>
<accession>A0ABU8TF72</accession>
<feature type="compositionally biased region" description="Basic and acidic residues" evidence="1">
    <location>
        <begin position="27"/>
        <end position="38"/>
    </location>
</feature>
<dbReference type="Proteomes" id="UP001385499">
    <property type="component" value="Unassembled WGS sequence"/>
</dbReference>
<evidence type="ECO:0000313" key="3">
    <source>
        <dbReference type="Proteomes" id="UP001385499"/>
    </source>
</evidence>
<keyword evidence="3" id="KW-1185">Reference proteome</keyword>
<feature type="region of interest" description="Disordered" evidence="1">
    <location>
        <begin position="1"/>
        <end position="53"/>
    </location>
</feature>
<name>A0ABU8TF72_9HYPH</name>
<gene>
    <name evidence="2" type="ORF">V6575_01775</name>
</gene>
<dbReference type="RefSeq" id="WP_340272730.1">
    <property type="nucleotide sequence ID" value="NZ_JBAKIA010000001.1"/>
</dbReference>
<dbReference type="EMBL" id="JBAKIA010000001">
    <property type="protein sequence ID" value="MEJ8472803.1"/>
    <property type="molecule type" value="Genomic_DNA"/>
</dbReference>
<sequence length="80" mass="8993">MSGLSAERRSAFERNEKSQHAPNFSTKDSRADEVEDNRKKRHPSNCSCCSGDKSSIRSSAVYMADGSKVFPSKRPWMISH</sequence>
<proteinExistence type="predicted"/>
<evidence type="ECO:0000256" key="1">
    <source>
        <dbReference type="SAM" id="MobiDB-lite"/>
    </source>
</evidence>